<gene>
    <name evidence="12" type="primary">radA</name>
    <name evidence="12" type="ORF">ENN92_01740</name>
</gene>
<keyword evidence="5 10" id="KW-0067">ATP-binding</keyword>
<dbReference type="SUPFAM" id="SSF54211">
    <property type="entry name" value="Ribosomal protein S5 domain 2-like"/>
    <property type="match status" value="1"/>
</dbReference>
<evidence type="ECO:0000313" key="12">
    <source>
        <dbReference type="EMBL" id="HDQ88847.1"/>
    </source>
</evidence>
<dbReference type="InterPro" id="IPR014721">
    <property type="entry name" value="Ribsml_uS5_D2-typ_fold_subgr"/>
</dbReference>
<comment type="similarity">
    <text evidence="10">Belongs to the RecA family. RadA subfamily.</text>
</comment>
<keyword evidence="4" id="KW-0378">Hydrolase</keyword>
<dbReference type="InterPro" id="IPR003593">
    <property type="entry name" value="AAA+_ATPase"/>
</dbReference>
<evidence type="ECO:0000259" key="11">
    <source>
        <dbReference type="PROSITE" id="PS50162"/>
    </source>
</evidence>
<evidence type="ECO:0000256" key="10">
    <source>
        <dbReference type="RuleBase" id="RU003555"/>
    </source>
</evidence>
<dbReference type="GO" id="GO:0140664">
    <property type="term" value="F:ATP-dependent DNA damage sensor activity"/>
    <property type="evidence" value="ECO:0007669"/>
    <property type="project" value="InterPro"/>
</dbReference>
<protein>
    <recommendedName>
        <fullName evidence="9 10">DNA repair protein RadA</fullName>
    </recommendedName>
</protein>
<keyword evidence="8 10" id="KW-0234">DNA repair</keyword>
<dbReference type="InterPro" id="IPR004504">
    <property type="entry name" value="DNA_repair_RadA"/>
</dbReference>
<dbReference type="AlphaFoldDB" id="A0A7C1DID7"/>
<reference evidence="12" key="1">
    <citation type="journal article" date="2020" name="mSystems">
        <title>Genome- and Community-Level Interaction Insights into Carbon Utilization and Element Cycling Functions of Hydrothermarchaeota in Hydrothermal Sediment.</title>
        <authorList>
            <person name="Zhou Z."/>
            <person name="Liu Y."/>
            <person name="Xu W."/>
            <person name="Pan J."/>
            <person name="Luo Z.H."/>
            <person name="Li M."/>
        </authorList>
    </citation>
    <scope>NUCLEOTIDE SEQUENCE [LARGE SCALE GENOMIC DNA]</scope>
    <source>
        <strain evidence="12">SpSt-1219</strain>
    </source>
</reference>
<dbReference type="InterPro" id="IPR027417">
    <property type="entry name" value="P-loop_NTPase"/>
</dbReference>
<dbReference type="Proteomes" id="UP000886066">
    <property type="component" value="Unassembled WGS sequence"/>
</dbReference>
<dbReference type="EMBL" id="DSDM01000104">
    <property type="protein sequence ID" value="HDQ88847.1"/>
    <property type="molecule type" value="Genomic_DNA"/>
</dbReference>
<dbReference type="GO" id="GO:0005829">
    <property type="term" value="C:cytosol"/>
    <property type="evidence" value="ECO:0007669"/>
    <property type="project" value="TreeGrafter"/>
</dbReference>
<comment type="caution">
    <text evidence="12">The sequence shown here is derived from an EMBL/GenBank/DDBJ whole genome shotgun (WGS) entry which is preliminary data.</text>
</comment>
<sequence>QVVLIGGEPGIGKSTILTQVAKSMSNLQVLYLCGEESPQQIKVRSNRMDYSGENLNLFADTNVDTLIATLESREDIKLAIIDSVQTLYSQDFTGIAGSVSQLRGCTQKITMAAKKLNIPVVLVGHITKGGEIAGPKILEHIIDTVLYLEGDSQQMFRILRTTKNRFGPISEVGIFEMRGEGMVEVKNPSEIFLEQSEKPSSGSCVTAIMEGYRALLIEVQVLTTSTSFGYPRRTTSGFSANRLQVLMAILEKRYKLDFSSYDVYLSVVGGMSIRDYAADLSVCMALVSSMRDTPVKKGTVAFGECGLSGELRKVISQEAREKEAKNLGFANIISPNKVKSITQAIKLGFE</sequence>
<evidence type="ECO:0000256" key="2">
    <source>
        <dbReference type="ARBA" id="ARBA00022741"/>
    </source>
</evidence>
<dbReference type="Pfam" id="PF13481">
    <property type="entry name" value="AAA_25"/>
    <property type="match status" value="1"/>
</dbReference>
<dbReference type="GO" id="GO:0008270">
    <property type="term" value="F:zinc ion binding"/>
    <property type="evidence" value="ECO:0007669"/>
    <property type="project" value="UniProtKB-KW"/>
</dbReference>
<dbReference type="NCBIfam" id="TIGR00416">
    <property type="entry name" value="sms"/>
    <property type="match status" value="1"/>
</dbReference>
<dbReference type="PROSITE" id="PS50162">
    <property type="entry name" value="RECA_2"/>
    <property type="match status" value="1"/>
</dbReference>
<evidence type="ECO:0000256" key="4">
    <source>
        <dbReference type="ARBA" id="ARBA00022801"/>
    </source>
</evidence>
<dbReference type="PANTHER" id="PTHR32472">
    <property type="entry name" value="DNA REPAIR PROTEIN RADA"/>
    <property type="match status" value="1"/>
</dbReference>
<dbReference type="Gene3D" id="3.30.230.10">
    <property type="match status" value="1"/>
</dbReference>
<evidence type="ECO:0000256" key="1">
    <source>
        <dbReference type="ARBA" id="ARBA00022723"/>
    </source>
</evidence>
<evidence type="ECO:0000256" key="9">
    <source>
        <dbReference type="NCBIfam" id="TIGR00416"/>
    </source>
</evidence>
<proteinExistence type="inferred from homology"/>
<dbReference type="SMART" id="SM00382">
    <property type="entry name" value="AAA"/>
    <property type="match status" value="1"/>
</dbReference>
<evidence type="ECO:0000256" key="8">
    <source>
        <dbReference type="ARBA" id="ARBA00023204"/>
    </source>
</evidence>
<feature type="domain" description="RecA family profile 1" evidence="11">
    <location>
        <begin position="1"/>
        <end position="126"/>
    </location>
</feature>
<dbReference type="PRINTS" id="PR01874">
    <property type="entry name" value="DNAREPAIRADA"/>
</dbReference>
<keyword evidence="6" id="KW-0346">Stress response</keyword>
<name>A0A7C1DID7_UNCKA</name>
<dbReference type="GO" id="GO:0003684">
    <property type="term" value="F:damaged DNA binding"/>
    <property type="evidence" value="ECO:0007669"/>
    <property type="project" value="InterPro"/>
</dbReference>
<accession>A0A7C1DID7</accession>
<dbReference type="InterPro" id="IPR020588">
    <property type="entry name" value="RecA_ATP-bd"/>
</dbReference>
<keyword evidence="1 10" id="KW-0479">Metal-binding</keyword>
<evidence type="ECO:0000256" key="7">
    <source>
        <dbReference type="ARBA" id="ARBA00023125"/>
    </source>
</evidence>
<organism evidence="12">
    <name type="scientific">candidate division WWE3 bacterium</name>
    <dbReference type="NCBI Taxonomy" id="2053526"/>
    <lineage>
        <taxon>Bacteria</taxon>
        <taxon>Katanobacteria</taxon>
    </lineage>
</organism>
<dbReference type="GO" id="GO:0000725">
    <property type="term" value="P:recombinational repair"/>
    <property type="evidence" value="ECO:0007669"/>
    <property type="project" value="TreeGrafter"/>
</dbReference>
<keyword evidence="7 10" id="KW-0238">DNA-binding</keyword>
<keyword evidence="10" id="KW-0862">Zinc</keyword>
<keyword evidence="3 10" id="KW-0227">DNA damage</keyword>
<evidence type="ECO:0000256" key="3">
    <source>
        <dbReference type="ARBA" id="ARBA00022763"/>
    </source>
</evidence>
<comment type="function">
    <text evidence="10">DNA-dependent ATPase involved in processing of recombination intermediates, plays a role in repairing DNA breaks. Stimulates the branch migration of RecA-mediated strand transfer reactions, allowing the 3' invading strand to extend heteroduplex DNA faster. Binds ssDNA in the presence of ADP but not other nucleotides, has ATPase activity that is stimulated by ssDNA and various branched DNA structures, but inhibited by SSB. Does not have RecA's homology-searching function.</text>
</comment>
<dbReference type="GO" id="GO:0005524">
    <property type="term" value="F:ATP binding"/>
    <property type="evidence" value="ECO:0007669"/>
    <property type="project" value="UniProtKB-UniRule"/>
</dbReference>
<dbReference type="SUPFAM" id="SSF52540">
    <property type="entry name" value="P-loop containing nucleoside triphosphate hydrolases"/>
    <property type="match status" value="1"/>
</dbReference>
<keyword evidence="10" id="KW-0863">Zinc-finger</keyword>
<feature type="non-terminal residue" evidence="12">
    <location>
        <position position="1"/>
    </location>
</feature>
<dbReference type="InterPro" id="IPR020568">
    <property type="entry name" value="Ribosomal_Su5_D2-typ_SF"/>
</dbReference>
<keyword evidence="2 10" id="KW-0547">Nucleotide-binding</keyword>
<evidence type="ECO:0000256" key="5">
    <source>
        <dbReference type="ARBA" id="ARBA00022840"/>
    </source>
</evidence>
<dbReference type="Gene3D" id="3.40.50.300">
    <property type="entry name" value="P-loop containing nucleotide triphosphate hydrolases"/>
    <property type="match status" value="1"/>
</dbReference>
<evidence type="ECO:0000256" key="6">
    <source>
        <dbReference type="ARBA" id="ARBA00023016"/>
    </source>
</evidence>
<dbReference type="PANTHER" id="PTHR32472:SF10">
    <property type="entry name" value="DNA REPAIR PROTEIN RADA-LIKE PROTEIN"/>
    <property type="match status" value="1"/>
</dbReference>
<dbReference type="GO" id="GO:0016787">
    <property type="term" value="F:hydrolase activity"/>
    <property type="evidence" value="ECO:0007669"/>
    <property type="project" value="UniProtKB-KW"/>
</dbReference>